<dbReference type="InterPro" id="IPR002750">
    <property type="entry name" value="CobE/GbiG_C"/>
</dbReference>
<dbReference type="SUPFAM" id="SSF159664">
    <property type="entry name" value="CobE/GbiG C-terminal domain-like"/>
    <property type="match status" value="1"/>
</dbReference>
<dbReference type="GO" id="GO:0016787">
    <property type="term" value="F:hydrolase activity"/>
    <property type="evidence" value="ECO:0007669"/>
    <property type="project" value="UniProtKB-KW"/>
</dbReference>
<keyword evidence="3" id="KW-1185">Reference proteome</keyword>
<dbReference type="Proteomes" id="UP000252884">
    <property type="component" value="Unassembled WGS sequence"/>
</dbReference>
<feature type="domain" description="CobE/GbiG C-terminal" evidence="1">
    <location>
        <begin position="3"/>
        <end position="120"/>
    </location>
</feature>
<dbReference type="InterPro" id="IPR036518">
    <property type="entry name" value="CobE/GbiG_C_sf"/>
</dbReference>
<sequence length="132" mass="12991">MTVLGVGFHSGAGAASLHDALRAACAALPAPPVLRAVATAQDKMDSAALAQFAAELRLPLVGVPLPLLAAQPATPSAFAPARYGGRSLAEAAALAAAGPGARLLATRAVSSDRQATAALAAARPHPTDPCEP</sequence>
<evidence type="ECO:0000313" key="2">
    <source>
        <dbReference type="EMBL" id="RCW72515.1"/>
    </source>
</evidence>
<proteinExistence type="predicted"/>
<comment type="caution">
    <text evidence="2">The sequence shown here is derived from an EMBL/GenBank/DDBJ whole genome shotgun (WGS) entry which is preliminary data.</text>
</comment>
<organism evidence="2 3">
    <name type="scientific">Pseudorhodoferax soli</name>
    <dbReference type="NCBI Taxonomy" id="545864"/>
    <lineage>
        <taxon>Bacteria</taxon>
        <taxon>Pseudomonadati</taxon>
        <taxon>Pseudomonadota</taxon>
        <taxon>Betaproteobacteria</taxon>
        <taxon>Burkholderiales</taxon>
        <taxon>Comamonadaceae</taxon>
    </lineage>
</organism>
<reference evidence="2 3" key="1">
    <citation type="submission" date="2018-07" db="EMBL/GenBank/DDBJ databases">
        <title>Genomic Encyclopedia of Type Strains, Phase IV (KMG-IV): sequencing the most valuable type-strain genomes for metagenomic binning, comparative biology and taxonomic classification.</title>
        <authorList>
            <person name="Goeker M."/>
        </authorList>
    </citation>
    <scope>NUCLEOTIDE SEQUENCE [LARGE SCALE GENOMIC DNA]</scope>
    <source>
        <strain evidence="2 3">DSM 21634</strain>
    </source>
</reference>
<dbReference type="Pfam" id="PF01890">
    <property type="entry name" value="CbiG_C"/>
    <property type="match status" value="1"/>
</dbReference>
<keyword evidence="2" id="KW-0378">Hydrolase</keyword>
<dbReference type="Gene3D" id="3.30.420.180">
    <property type="entry name" value="CobE/GbiG C-terminal domain"/>
    <property type="match status" value="1"/>
</dbReference>
<accession>A0A368XXA7</accession>
<name>A0A368XXA7_9BURK</name>
<protein>
    <submittedName>
        <fullName evidence="2">Cobalt-precorrin 5A hydrolase</fullName>
    </submittedName>
</protein>
<dbReference type="GO" id="GO:0009236">
    <property type="term" value="P:cobalamin biosynthetic process"/>
    <property type="evidence" value="ECO:0007669"/>
    <property type="project" value="InterPro"/>
</dbReference>
<dbReference type="AlphaFoldDB" id="A0A368XXA7"/>
<evidence type="ECO:0000259" key="1">
    <source>
        <dbReference type="Pfam" id="PF01890"/>
    </source>
</evidence>
<dbReference type="EMBL" id="QPJK01000003">
    <property type="protein sequence ID" value="RCW72515.1"/>
    <property type="molecule type" value="Genomic_DNA"/>
</dbReference>
<evidence type="ECO:0000313" key="3">
    <source>
        <dbReference type="Proteomes" id="UP000252884"/>
    </source>
</evidence>
<gene>
    <name evidence="2" type="ORF">DES41_103120</name>
</gene>